<dbReference type="Pfam" id="PF01061">
    <property type="entry name" value="ABC2_membrane"/>
    <property type="match status" value="1"/>
</dbReference>
<feature type="transmembrane region" description="Helical" evidence="5">
    <location>
        <begin position="123"/>
        <end position="144"/>
    </location>
</feature>
<evidence type="ECO:0000259" key="6">
    <source>
        <dbReference type="Pfam" id="PF01061"/>
    </source>
</evidence>
<keyword evidence="2 5" id="KW-0812">Transmembrane</keyword>
<proteinExistence type="predicted"/>
<evidence type="ECO:0000256" key="4">
    <source>
        <dbReference type="ARBA" id="ARBA00023136"/>
    </source>
</evidence>
<feature type="domain" description="ABC-2 type transporter transmembrane" evidence="6">
    <location>
        <begin position="6"/>
        <end position="153"/>
    </location>
</feature>
<dbReference type="AlphaFoldDB" id="B6DT72"/>
<evidence type="ECO:0000256" key="1">
    <source>
        <dbReference type="ARBA" id="ARBA00004141"/>
    </source>
</evidence>
<keyword evidence="4 5" id="KW-0472">Membrane</keyword>
<organism evidence="7">
    <name type="scientific">Bodo saltans</name>
    <name type="common">Flagellated protozoan</name>
    <dbReference type="NCBI Taxonomy" id="75058"/>
    <lineage>
        <taxon>Eukaryota</taxon>
        <taxon>Discoba</taxon>
        <taxon>Euglenozoa</taxon>
        <taxon>Kinetoplastea</taxon>
        <taxon>Metakinetoplastina</taxon>
        <taxon>Eubodonida</taxon>
        <taxon>Bodonidae</taxon>
        <taxon>Bodo</taxon>
    </lineage>
</organism>
<comment type="subcellular location">
    <subcellularLocation>
        <location evidence="1">Membrane</location>
        <topology evidence="1">Multi-pass membrane protein</topology>
    </subcellularLocation>
</comment>
<dbReference type="EMBL" id="FJ168547">
    <property type="protein sequence ID" value="ACI15906.1"/>
    <property type="molecule type" value="Genomic_DNA"/>
</dbReference>
<evidence type="ECO:0000256" key="5">
    <source>
        <dbReference type="SAM" id="Phobius"/>
    </source>
</evidence>
<name>B6DT72_BODSA</name>
<evidence type="ECO:0000313" key="7">
    <source>
        <dbReference type="EMBL" id="ACI15906.1"/>
    </source>
</evidence>
<evidence type="ECO:0000256" key="2">
    <source>
        <dbReference type="ARBA" id="ARBA00022692"/>
    </source>
</evidence>
<reference evidence="7" key="1">
    <citation type="submission" date="2008-08" db="EMBL/GenBank/DDBJ databases">
        <title>Insights into the genome sequence of a free-living kinetoplastid: Bodo saltans (Kinetoplastida: Euglenozoa).</title>
        <authorList>
            <person name="Jackson A.P."/>
            <person name="Quail M.A."/>
            <person name="Berriman M."/>
        </authorList>
    </citation>
    <scope>NUCLEOTIDE SEQUENCE</scope>
    <source>
        <strain evidence="7">Lake Konstanz</strain>
    </source>
</reference>
<dbReference type="VEuPathDB" id="TriTrypDB:BSAL_14480"/>
<evidence type="ECO:0000256" key="3">
    <source>
        <dbReference type="ARBA" id="ARBA00022989"/>
    </source>
</evidence>
<keyword evidence="3 5" id="KW-1133">Transmembrane helix</keyword>
<feature type="transmembrane region" description="Helical" evidence="5">
    <location>
        <begin position="20"/>
        <end position="39"/>
    </location>
</feature>
<sequence length="182" mass="20127">MLYCIMELAKRSLLNRWVRAPGQTLGAFVIRYLLLPVALSIPLVNVGSKDPMYFNRSGLLFVYCTCVAFSSILNGAITFPTERRMVDEKIRANLYTSTAYLISQWFTLALVEDMVGCVLGSIALKYIATLDVNLGLLIACSFTISQGCNSLGYLETDTHELRVASALVSLSLFNSVTKESFL</sequence>
<feature type="transmembrane region" description="Helical" evidence="5">
    <location>
        <begin position="59"/>
        <end position="80"/>
    </location>
</feature>
<dbReference type="GO" id="GO:0140359">
    <property type="term" value="F:ABC-type transporter activity"/>
    <property type="evidence" value="ECO:0007669"/>
    <property type="project" value="InterPro"/>
</dbReference>
<dbReference type="InterPro" id="IPR013525">
    <property type="entry name" value="ABC2_TM"/>
</dbReference>
<accession>B6DT72</accession>
<feature type="transmembrane region" description="Helical" evidence="5">
    <location>
        <begin position="92"/>
        <end position="111"/>
    </location>
</feature>
<dbReference type="GO" id="GO:0016020">
    <property type="term" value="C:membrane"/>
    <property type="evidence" value="ECO:0007669"/>
    <property type="project" value="UniProtKB-SubCell"/>
</dbReference>
<protein>
    <recommendedName>
        <fullName evidence="6">ABC-2 type transporter transmembrane domain-containing protein</fullName>
    </recommendedName>
</protein>